<dbReference type="PANTHER" id="PTHR22939:SF129">
    <property type="entry name" value="SERINE PROTEASE HTRA2, MITOCHONDRIAL"/>
    <property type="match status" value="1"/>
</dbReference>
<dbReference type="Pfam" id="PF13365">
    <property type="entry name" value="Trypsin_2"/>
    <property type="match status" value="1"/>
</dbReference>
<dbReference type="STRING" id="563176.SAMN04488090_1970"/>
<dbReference type="InterPro" id="IPR009003">
    <property type="entry name" value="Peptidase_S1_PA"/>
</dbReference>
<dbReference type="InterPro" id="IPR001940">
    <property type="entry name" value="Peptidase_S1C"/>
</dbReference>
<dbReference type="PANTHER" id="PTHR22939">
    <property type="entry name" value="SERINE PROTEASE FAMILY S1C HTRA-RELATED"/>
    <property type="match status" value="1"/>
</dbReference>
<name>A0A1G9NE44_9BACT</name>
<dbReference type="SUPFAM" id="SSF50494">
    <property type="entry name" value="Trypsin-like serine proteases"/>
    <property type="match status" value="1"/>
</dbReference>
<dbReference type="GO" id="GO:0042597">
    <property type="term" value="C:periplasmic space"/>
    <property type="evidence" value="ECO:0007669"/>
    <property type="project" value="TreeGrafter"/>
</dbReference>
<keyword evidence="2 6" id="KW-0645">Protease</keyword>
<dbReference type="RefSeq" id="WP_093201055.1">
    <property type="nucleotide sequence ID" value="NZ_FNGS01000003.1"/>
</dbReference>
<feature type="domain" description="PDZ" evidence="5">
    <location>
        <begin position="293"/>
        <end position="364"/>
    </location>
</feature>
<dbReference type="SMART" id="SM00228">
    <property type="entry name" value="PDZ"/>
    <property type="match status" value="1"/>
</dbReference>
<evidence type="ECO:0000259" key="5">
    <source>
        <dbReference type="PROSITE" id="PS50106"/>
    </source>
</evidence>
<keyword evidence="3" id="KW-0378">Hydrolase</keyword>
<evidence type="ECO:0000256" key="2">
    <source>
        <dbReference type="ARBA" id="ARBA00022670"/>
    </source>
</evidence>
<dbReference type="Gene3D" id="2.30.42.10">
    <property type="match status" value="1"/>
</dbReference>
<evidence type="ECO:0000313" key="7">
    <source>
        <dbReference type="Proteomes" id="UP000198901"/>
    </source>
</evidence>
<dbReference type="PROSITE" id="PS50106">
    <property type="entry name" value="PDZ"/>
    <property type="match status" value="1"/>
</dbReference>
<gene>
    <name evidence="6" type="ORF">SAMN04488090_1970</name>
</gene>
<sequence>MKNTNWKPLALVGVLSSGLTLGGAHFLGLGSSHRDVILTEAASGSGARFTSAPAGAPGDFVYAADKSTPAVVHIKSKIVRQVRQQQMPSIFDFFGDGDDMFGGRQQPQRRQQGEASGSGVMISPDGYIVTNNHVVADASELEVVLSDKRKFRAKLVGTDPNTDIAVIQIQGDKLPDNLPYLPFANSDDIKVGEWVLAVGNPFNLESTVTAGIVSAKGRSIGIIGDNDKAQSPIEAFIQTDAAVNPGNSGGALVNAKGELIGINTAIAGGMTGTYVGYSFAVPSNLVKKVAGDLLKYGNVQRGYLGISKMEVVDEKLANERDLKTNAGIYFGSFGENPNASAAKAAGLKIGDVITKVDGKDVRDLQKLVELVGQHKPGDVVVVTVNRDGQQKDFNVTLKNMEGNTAIVKSPVSSLLEVSSIGAKLDNLNANEKAKFRINGGAKIVEVLPDGWMEYQEVPVGFIITKIDDVAIKDAKQAAEILANRRGRVRIIGIDPSSGQQYRIDGSLR</sequence>
<dbReference type="OrthoDB" id="9758917at2"/>
<dbReference type="EMBL" id="FNGS01000003">
    <property type="protein sequence ID" value="SDL84683.1"/>
    <property type="molecule type" value="Genomic_DNA"/>
</dbReference>
<protein>
    <submittedName>
        <fullName evidence="6">Do/DeqQ family serine protease</fullName>
    </submittedName>
</protein>
<dbReference type="Pfam" id="PF13180">
    <property type="entry name" value="PDZ_2"/>
    <property type="match status" value="1"/>
</dbReference>
<evidence type="ECO:0000256" key="3">
    <source>
        <dbReference type="ARBA" id="ARBA00022801"/>
    </source>
</evidence>
<reference evidence="6 7" key="1">
    <citation type="submission" date="2016-10" db="EMBL/GenBank/DDBJ databases">
        <authorList>
            <person name="de Groot N.N."/>
        </authorList>
    </citation>
    <scope>NUCLEOTIDE SEQUENCE [LARGE SCALE GENOMIC DNA]</scope>
    <source>
        <strain evidence="6 7">DSM 21668</strain>
    </source>
</reference>
<dbReference type="InterPro" id="IPR036034">
    <property type="entry name" value="PDZ_sf"/>
</dbReference>
<evidence type="ECO:0000256" key="1">
    <source>
        <dbReference type="ARBA" id="ARBA00010541"/>
    </source>
</evidence>
<feature type="region of interest" description="Disordered" evidence="4">
    <location>
        <begin position="101"/>
        <end position="121"/>
    </location>
</feature>
<dbReference type="GO" id="GO:0006515">
    <property type="term" value="P:protein quality control for misfolded or incompletely synthesized proteins"/>
    <property type="evidence" value="ECO:0007669"/>
    <property type="project" value="TreeGrafter"/>
</dbReference>
<dbReference type="Gene3D" id="2.40.10.120">
    <property type="match status" value="1"/>
</dbReference>
<evidence type="ECO:0000313" key="6">
    <source>
        <dbReference type="EMBL" id="SDL84683.1"/>
    </source>
</evidence>
<dbReference type="Proteomes" id="UP000198901">
    <property type="component" value="Unassembled WGS sequence"/>
</dbReference>
<dbReference type="SUPFAM" id="SSF50156">
    <property type="entry name" value="PDZ domain-like"/>
    <property type="match status" value="2"/>
</dbReference>
<dbReference type="AlphaFoldDB" id="A0A1G9NE44"/>
<dbReference type="InterPro" id="IPR001478">
    <property type="entry name" value="PDZ"/>
</dbReference>
<dbReference type="GO" id="GO:0004252">
    <property type="term" value="F:serine-type endopeptidase activity"/>
    <property type="evidence" value="ECO:0007669"/>
    <property type="project" value="InterPro"/>
</dbReference>
<evidence type="ECO:0000256" key="4">
    <source>
        <dbReference type="SAM" id="MobiDB-lite"/>
    </source>
</evidence>
<dbReference type="PRINTS" id="PR00834">
    <property type="entry name" value="PROTEASES2C"/>
</dbReference>
<organism evidence="6 7">
    <name type="scientific">Siphonobacter aquaeclarae</name>
    <dbReference type="NCBI Taxonomy" id="563176"/>
    <lineage>
        <taxon>Bacteria</taxon>
        <taxon>Pseudomonadati</taxon>
        <taxon>Bacteroidota</taxon>
        <taxon>Cytophagia</taxon>
        <taxon>Cytophagales</taxon>
        <taxon>Cytophagaceae</taxon>
        <taxon>Siphonobacter</taxon>
    </lineage>
</organism>
<accession>A0A1G9NE44</accession>
<proteinExistence type="inferred from homology"/>
<keyword evidence="7" id="KW-1185">Reference proteome</keyword>
<comment type="similarity">
    <text evidence="1">Belongs to the peptidase S1C family.</text>
</comment>